<dbReference type="InterPro" id="IPR002347">
    <property type="entry name" value="SDR_fam"/>
</dbReference>
<dbReference type="PRINTS" id="PR00081">
    <property type="entry name" value="GDHRDH"/>
</dbReference>
<dbReference type="AlphaFoldDB" id="W9YU47"/>
<dbReference type="GO" id="GO:0005737">
    <property type="term" value="C:cytoplasm"/>
    <property type="evidence" value="ECO:0007669"/>
    <property type="project" value="TreeGrafter"/>
</dbReference>
<protein>
    <recommendedName>
        <fullName evidence="4">Alcohol dehydrogenase</fullName>
    </recommendedName>
</protein>
<dbReference type="HOGENOM" id="CLU_010194_9_0_1"/>
<dbReference type="GO" id="GO:0016491">
    <property type="term" value="F:oxidoreductase activity"/>
    <property type="evidence" value="ECO:0007669"/>
    <property type="project" value="TreeGrafter"/>
</dbReference>
<dbReference type="PANTHER" id="PTHR43544:SF32">
    <property type="entry name" value="CHAIN DEHYDROGENASE, PUTATIVE (AFU_ORTHOLOGUE AFUA_5G01530)-RELATED"/>
    <property type="match status" value="1"/>
</dbReference>
<dbReference type="InterPro" id="IPR036291">
    <property type="entry name" value="NAD(P)-bd_dom_sf"/>
</dbReference>
<comment type="similarity">
    <text evidence="1">Belongs to the short-chain dehydrogenases/reductases (SDR) family.</text>
</comment>
<dbReference type="Proteomes" id="UP000019478">
    <property type="component" value="Unassembled WGS sequence"/>
</dbReference>
<evidence type="ECO:0000313" key="3">
    <source>
        <dbReference type="Proteomes" id="UP000019478"/>
    </source>
</evidence>
<dbReference type="PANTHER" id="PTHR43544">
    <property type="entry name" value="SHORT-CHAIN DEHYDROGENASE/REDUCTASE"/>
    <property type="match status" value="1"/>
</dbReference>
<proteinExistence type="inferred from homology"/>
<evidence type="ECO:0000256" key="1">
    <source>
        <dbReference type="ARBA" id="ARBA00006484"/>
    </source>
</evidence>
<evidence type="ECO:0000313" key="2">
    <source>
        <dbReference type="EMBL" id="EXJ93215.1"/>
    </source>
</evidence>
<dbReference type="InterPro" id="IPR051468">
    <property type="entry name" value="Fungal_SecMetab_SDRs"/>
</dbReference>
<reference evidence="2 3" key="1">
    <citation type="submission" date="2013-03" db="EMBL/GenBank/DDBJ databases">
        <title>The Genome Sequence of Capronia epimyces CBS 606.96.</title>
        <authorList>
            <consortium name="The Broad Institute Genomics Platform"/>
            <person name="Cuomo C."/>
            <person name="de Hoog S."/>
            <person name="Gorbushina A."/>
            <person name="Walker B."/>
            <person name="Young S.K."/>
            <person name="Zeng Q."/>
            <person name="Gargeya S."/>
            <person name="Fitzgerald M."/>
            <person name="Haas B."/>
            <person name="Abouelleil A."/>
            <person name="Allen A.W."/>
            <person name="Alvarado L."/>
            <person name="Arachchi H.M."/>
            <person name="Berlin A.M."/>
            <person name="Chapman S.B."/>
            <person name="Gainer-Dewar J."/>
            <person name="Goldberg J."/>
            <person name="Griggs A."/>
            <person name="Gujja S."/>
            <person name="Hansen M."/>
            <person name="Howarth C."/>
            <person name="Imamovic A."/>
            <person name="Ireland A."/>
            <person name="Larimer J."/>
            <person name="McCowan C."/>
            <person name="Murphy C."/>
            <person name="Pearson M."/>
            <person name="Poon T.W."/>
            <person name="Priest M."/>
            <person name="Roberts A."/>
            <person name="Saif S."/>
            <person name="Shea T."/>
            <person name="Sisk P."/>
            <person name="Sykes S."/>
            <person name="Wortman J."/>
            <person name="Nusbaum C."/>
            <person name="Birren B."/>
        </authorList>
    </citation>
    <scope>NUCLEOTIDE SEQUENCE [LARGE SCALE GENOMIC DNA]</scope>
    <source>
        <strain evidence="2 3">CBS 606.96</strain>
    </source>
</reference>
<dbReference type="STRING" id="1182542.W9YU47"/>
<dbReference type="GO" id="GO:0019748">
    <property type="term" value="P:secondary metabolic process"/>
    <property type="evidence" value="ECO:0007669"/>
    <property type="project" value="TreeGrafter"/>
</dbReference>
<dbReference type="eggNOG" id="KOG0725">
    <property type="taxonomic scope" value="Eukaryota"/>
</dbReference>
<gene>
    <name evidence="2" type="ORF">A1O3_01772</name>
</gene>
<keyword evidence="3" id="KW-1185">Reference proteome</keyword>
<dbReference type="EMBL" id="AMGY01000001">
    <property type="protein sequence ID" value="EXJ93215.1"/>
    <property type="molecule type" value="Genomic_DNA"/>
</dbReference>
<organism evidence="2 3">
    <name type="scientific">Capronia epimyces CBS 606.96</name>
    <dbReference type="NCBI Taxonomy" id="1182542"/>
    <lineage>
        <taxon>Eukaryota</taxon>
        <taxon>Fungi</taxon>
        <taxon>Dikarya</taxon>
        <taxon>Ascomycota</taxon>
        <taxon>Pezizomycotina</taxon>
        <taxon>Eurotiomycetes</taxon>
        <taxon>Chaetothyriomycetidae</taxon>
        <taxon>Chaetothyriales</taxon>
        <taxon>Herpotrichiellaceae</taxon>
        <taxon>Capronia</taxon>
    </lineage>
</organism>
<dbReference type="RefSeq" id="XP_007730105.1">
    <property type="nucleotide sequence ID" value="XM_007731915.1"/>
</dbReference>
<evidence type="ECO:0008006" key="4">
    <source>
        <dbReference type="Google" id="ProtNLM"/>
    </source>
</evidence>
<accession>W9YU47</accession>
<dbReference type="Gene3D" id="3.40.50.720">
    <property type="entry name" value="NAD(P)-binding Rossmann-like Domain"/>
    <property type="match status" value="1"/>
</dbReference>
<comment type="caution">
    <text evidence="2">The sequence shown here is derived from an EMBL/GenBank/DDBJ whole genome shotgun (WGS) entry which is preliminary data.</text>
</comment>
<dbReference type="SUPFAM" id="SSF51735">
    <property type="entry name" value="NAD(P)-binding Rossmann-fold domains"/>
    <property type="match status" value="1"/>
</dbReference>
<dbReference type="Pfam" id="PF00106">
    <property type="entry name" value="adh_short"/>
    <property type="match status" value="1"/>
</dbReference>
<dbReference type="OrthoDB" id="1933717at2759"/>
<name>W9YU47_9EURO</name>
<sequence>MASRIVLVTGANSGVGYAISKVIASASEHFHVIMSGRSLDKVNAAKAELQATGDIKGTLSSLQLDVVDEKSIEQAVAAVDQQHGRLDVLINNAGVTSSNPDIRTRFQTCMETNVLGATLVATTFRPLLLKSKNPYSVYVSSGVGSLHTAAGPDSFATKFPNGEMYRASKAAVNMVMLDEWARFKDQGLKTFGVDPGLVVSNLRGTSEQARSAFGRAEDPIVAGRSVLSIIQGERDGDTGKVVYRESIHPW</sequence>
<dbReference type="GeneID" id="19165905"/>